<accession>A0A167DA35</accession>
<comment type="caution">
    <text evidence="1">The sequence shown here is derived from an EMBL/GenBank/DDBJ whole genome shotgun (WGS) entry which is preliminary data.</text>
</comment>
<evidence type="ECO:0008006" key="3">
    <source>
        <dbReference type="Google" id="ProtNLM"/>
    </source>
</evidence>
<dbReference type="EMBL" id="AUYB01000002">
    <property type="protein sequence ID" value="KZN48597.1"/>
    <property type="molecule type" value="Genomic_DNA"/>
</dbReference>
<proteinExistence type="predicted"/>
<organism evidence="1 2">
    <name type="scientific">Pseudoalteromonas luteoviolacea DSM 6061</name>
    <dbReference type="NCBI Taxonomy" id="1365250"/>
    <lineage>
        <taxon>Bacteria</taxon>
        <taxon>Pseudomonadati</taxon>
        <taxon>Pseudomonadota</taxon>
        <taxon>Gammaproteobacteria</taxon>
        <taxon>Alteromonadales</taxon>
        <taxon>Pseudoalteromonadaceae</taxon>
        <taxon>Pseudoalteromonas</taxon>
    </lineage>
</organism>
<reference evidence="1 2" key="1">
    <citation type="submission" date="2013-07" db="EMBL/GenBank/DDBJ databases">
        <title>Comparative Genomic and Metabolomic Analysis of Twelve Strains of Pseudoalteromonas luteoviolacea.</title>
        <authorList>
            <person name="Vynne N.G."/>
            <person name="Mansson M."/>
            <person name="Gram L."/>
        </authorList>
    </citation>
    <scope>NUCLEOTIDE SEQUENCE [LARGE SCALE GENOMIC DNA]</scope>
    <source>
        <strain evidence="1 2">DSM 6061</strain>
    </source>
</reference>
<dbReference type="PATRIC" id="fig|1365250.3.peg.70"/>
<evidence type="ECO:0000313" key="2">
    <source>
        <dbReference type="Proteomes" id="UP000076643"/>
    </source>
</evidence>
<protein>
    <recommendedName>
        <fullName evidence="3">Glyoxalase/fosfomycin resistance/dioxygenase domain-containing protein</fullName>
    </recommendedName>
</protein>
<gene>
    <name evidence="1" type="ORF">N475_06095</name>
</gene>
<sequence>MQVDQIRVFIPSKDYETSKSFYQALGFKMDYVSDDPRYLKMVTVSSFYKGFITTT</sequence>
<keyword evidence="2" id="KW-1185">Reference proteome</keyword>
<dbReference type="AlphaFoldDB" id="A0A167DA35"/>
<dbReference type="Proteomes" id="UP000076643">
    <property type="component" value="Unassembled WGS sequence"/>
</dbReference>
<dbReference type="InterPro" id="IPR029068">
    <property type="entry name" value="Glyas_Bleomycin-R_OHBP_Dase"/>
</dbReference>
<name>A0A167DA35_9GAMM</name>
<evidence type="ECO:0000313" key="1">
    <source>
        <dbReference type="EMBL" id="KZN48597.1"/>
    </source>
</evidence>
<dbReference type="SUPFAM" id="SSF54593">
    <property type="entry name" value="Glyoxalase/Bleomycin resistance protein/Dihydroxybiphenyl dioxygenase"/>
    <property type="match status" value="1"/>
</dbReference>